<evidence type="ECO:0000313" key="2">
    <source>
        <dbReference type="EnsemblMetazoa" id="CPIJ017202-PA"/>
    </source>
</evidence>
<dbReference type="InParanoid" id="B0XCK6"/>
<keyword evidence="3" id="KW-1185">Reference proteome</keyword>
<dbReference type="HOGENOM" id="CLU_2063757_0_0_1"/>
<dbReference type="Proteomes" id="UP000002320">
    <property type="component" value="Unassembled WGS sequence"/>
</dbReference>
<sequence>MVNVTKINLVQTIHGVTLAGIAKGLYVSVMQHAAAASANGKSHVLNLLLRGLTIHIVLFSPRISTDLERETVVSSSAITSMAPESIPPTQQQIVREQRKRTSKIRKALKIRPTMEHLNF</sequence>
<organism>
    <name type="scientific">Culex quinquefasciatus</name>
    <name type="common">Southern house mosquito</name>
    <name type="synonym">Culex pungens</name>
    <dbReference type="NCBI Taxonomy" id="7176"/>
    <lineage>
        <taxon>Eukaryota</taxon>
        <taxon>Metazoa</taxon>
        <taxon>Ecdysozoa</taxon>
        <taxon>Arthropoda</taxon>
        <taxon>Hexapoda</taxon>
        <taxon>Insecta</taxon>
        <taxon>Pterygota</taxon>
        <taxon>Neoptera</taxon>
        <taxon>Endopterygota</taxon>
        <taxon>Diptera</taxon>
        <taxon>Nematocera</taxon>
        <taxon>Culicoidea</taxon>
        <taxon>Culicidae</taxon>
        <taxon>Culicinae</taxon>
        <taxon>Culicini</taxon>
        <taxon>Culex</taxon>
        <taxon>Culex</taxon>
    </lineage>
</organism>
<reference evidence="1" key="1">
    <citation type="submission" date="2007-03" db="EMBL/GenBank/DDBJ databases">
        <title>Annotation of Culex pipiens quinquefasciatus.</title>
        <authorList>
            <consortium name="The Broad Institute Genome Sequencing Platform"/>
            <person name="Atkinson P.W."/>
            <person name="Hemingway J."/>
            <person name="Christensen B.M."/>
            <person name="Higgs S."/>
            <person name="Kodira C."/>
            <person name="Hannick L."/>
            <person name="Megy K."/>
            <person name="O'Leary S."/>
            <person name="Pearson M."/>
            <person name="Haas B.J."/>
            <person name="Mauceli E."/>
            <person name="Wortman J.R."/>
            <person name="Lee N.H."/>
            <person name="Guigo R."/>
            <person name="Stanke M."/>
            <person name="Alvarado L."/>
            <person name="Amedeo P."/>
            <person name="Antoine C.H."/>
            <person name="Arensburger P."/>
            <person name="Bidwell S.L."/>
            <person name="Crawford M."/>
            <person name="Camaro F."/>
            <person name="Devon K."/>
            <person name="Engels R."/>
            <person name="Hammond M."/>
            <person name="Howarth C."/>
            <person name="Koehrsen M."/>
            <person name="Lawson D."/>
            <person name="Montgomery P."/>
            <person name="Nene V."/>
            <person name="Nusbaum C."/>
            <person name="Puiu D."/>
            <person name="Romero-Severson J."/>
            <person name="Severson D.W."/>
            <person name="Shumway M."/>
            <person name="Sisk P."/>
            <person name="Stolte C."/>
            <person name="Zeng Q."/>
            <person name="Eisenstadt E."/>
            <person name="Fraser-Liggett C."/>
            <person name="Strausberg R."/>
            <person name="Galagan J."/>
            <person name="Birren B."/>
            <person name="Collins F.H."/>
        </authorList>
    </citation>
    <scope>NUCLEOTIDE SEQUENCE [LARGE SCALE GENOMIC DNA]</scope>
    <source>
        <strain evidence="1">JHB</strain>
    </source>
</reference>
<evidence type="ECO:0000313" key="3">
    <source>
        <dbReference type="Proteomes" id="UP000002320"/>
    </source>
</evidence>
<dbReference type="EMBL" id="DS232703">
    <property type="protein sequence ID" value="EDS44902.1"/>
    <property type="molecule type" value="Genomic_DNA"/>
</dbReference>
<protein>
    <submittedName>
        <fullName evidence="1 2">3-hydroxyisobutyrate dehydrogenase</fullName>
    </submittedName>
</protein>
<proteinExistence type="predicted"/>
<name>B0XCK6_CULQU</name>
<reference evidence="2" key="2">
    <citation type="submission" date="2021-02" db="UniProtKB">
        <authorList>
            <consortium name="EnsemblMetazoa"/>
        </authorList>
    </citation>
    <scope>IDENTIFICATION</scope>
    <source>
        <strain evidence="2">JHB</strain>
    </source>
</reference>
<gene>
    <name evidence="2" type="primary">6050853</name>
    <name evidence="1" type="ORF">CpipJ_CPIJ017202</name>
</gene>
<dbReference type="EnsemblMetazoa" id="CPIJ017202-RA">
    <property type="protein sequence ID" value="CPIJ017202-PA"/>
    <property type="gene ID" value="CPIJ017202"/>
</dbReference>
<dbReference type="VEuPathDB" id="VectorBase:CPIJ017202"/>
<dbReference type="KEGG" id="cqu:CpipJ_CPIJ017202"/>
<dbReference type="AlphaFoldDB" id="B0XCK6"/>
<evidence type="ECO:0000313" key="1">
    <source>
        <dbReference type="EMBL" id="EDS44902.1"/>
    </source>
</evidence>
<accession>B0XCK6</accession>